<evidence type="ECO:0000256" key="15">
    <source>
        <dbReference type="HAMAP-Rule" id="MF_01398"/>
    </source>
</evidence>
<evidence type="ECO:0000313" key="18">
    <source>
        <dbReference type="EMBL" id="EAU54663.1"/>
    </source>
</evidence>
<evidence type="ECO:0000256" key="2">
    <source>
        <dbReference type="ARBA" id="ARBA00022448"/>
    </source>
</evidence>
<dbReference type="InParanoid" id="Q0EZP1"/>
<evidence type="ECO:0000256" key="3">
    <source>
        <dbReference type="ARBA" id="ARBA00022475"/>
    </source>
</evidence>
<dbReference type="CDD" id="cd06503">
    <property type="entry name" value="ATP-synt_Fo_b"/>
    <property type="match status" value="1"/>
</dbReference>
<dbReference type="GO" id="GO:0045259">
    <property type="term" value="C:proton-transporting ATP synthase complex"/>
    <property type="evidence" value="ECO:0007669"/>
    <property type="project" value="UniProtKB-KW"/>
</dbReference>
<keyword evidence="17" id="KW-0175">Coiled coil</keyword>
<evidence type="ECO:0000313" key="19">
    <source>
        <dbReference type="Proteomes" id="UP000005297"/>
    </source>
</evidence>
<evidence type="ECO:0000256" key="13">
    <source>
        <dbReference type="ARBA" id="ARBA00026054"/>
    </source>
</evidence>
<dbReference type="InterPro" id="IPR002146">
    <property type="entry name" value="ATP_synth_b/b'su_bac/chlpt"/>
</dbReference>
<dbReference type="PANTHER" id="PTHR33445">
    <property type="entry name" value="ATP SYNTHASE SUBUNIT B', CHLOROPLASTIC"/>
    <property type="match status" value="1"/>
</dbReference>
<dbReference type="NCBIfam" id="TIGR01144">
    <property type="entry name" value="ATP_synt_b"/>
    <property type="match status" value="1"/>
</dbReference>
<keyword evidence="10 15" id="KW-0066">ATP synthesis</keyword>
<dbReference type="AlphaFoldDB" id="Q0EZP1"/>
<keyword evidence="6 15" id="KW-0375">Hydrogen ion transport</keyword>
<dbReference type="GO" id="GO:0012505">
    <property type="term" value="C:endomembrane system"/>
    <property type="evidence" value="ECO:0007669"/>
    <property type="project" value="UniProtKB-SubCell"/>
</dbReference>
<evidence type="ECO:0000256" key="8">
    <source>
        <dbReference type="ARBA" id="ARBA00023065"/>
    </source>
</evidence>
<dbReference type="STRING" id="314344.AL013_10225"/>
<evidence type="ECO:0000256" key="7">
    <source>
        <dbReference type="ARBA" id="ARBA00022989"/>
    </source>
</evidence>
<dbReference type="FunCoup" id="Q0EZP1">
    <property type="interactions" value="198"/>
</dbReference>
<feature type="coiled-coil region" evidence="17">
    <location>
        <begin position="69"/>
        <end position="115"/>
    </location>
</feature>
<evidence type="ECO:0000256" key="1">
    <source>
        <dbReference type="ARBA" id="ARBA00005513"/>
    </source>
</evidence>
<dbReference type="PANTHER" id="PTHR33445:SF1">
    <property type="entry name" value="ATP SYNTHASE SUBUNIT B"/>
    <property type="match status" value="1"/>
</dbReference>
<dbReference type="InterPro" id="IPR005864">
    <property type="entry name" value="ATP_synth_F0_bsu_bac"/>
</dbReference>
<keyword evidence="4 15" id="KW-0138">CF(0)</keyword>
<evidence type="ECO:0000256" key="11">
    <source>
        <dbReference type="ARBA" id="ARBA00025198"/>
    </source>
</evidence>
<dbReference type="Pfam" id="PF00430">
    <property type="entry name" value="ATP-synt_B"/>
    <property type="match status" value="1"/>
</dbReference>
<dbReference type="OrthoDB" id="9788020at2"/>
<evidence type="ECO:0000256" key="4">
    <source>
        <dbReference type="ARBA" id="ARBA00022547"/>
    </source>
</evidence>
<dbReference type="eggNOG" id="COG0711">
    <property type="taxonomic scope" value="Bacteria"/>
</dbReference>
<keyword evidence="9 15" id="KW-0472">Membrane</keyword>
<organism evidence="18 19">
    <name type="scientific">Mariprofundus ferrooxydans PV-1</name>
    <dbReference type="NCBI Taxonomy" id="314345"/>
    <lineage>
        <taxon>Bacteria</taxon>
        <taxon>Pseudomonadati</taxon>
        <taxon>Pseudomonadota</taxon>
        <taxon>Candidatius Mariprofundia</taxon>
        <taxon>Mariprofundales</taxon>
        <taxon>Mariprofundaceae</taxon>
        <taxon>Mariprofundus</taxon>
    </lineage>
</organism>
<comment type="caution">
    <text evidence="18">The sequence shown here is derived from an EMBL/GenBank/DDBJ whole genome shotgun (WGS) entry which is preliminary data.</text>
</comment>
<evidence type="ECO:0000256" key="17">
    <source>
        <dbReference type="SAM" id="Coils"/>
    </source>
</evidence>
<evidence type="ECO:0000256" key="10">
    <source>
        <dbReference type="ARBA" id="ARBA00023310"/>
    </source>
</evidence>
<keyword evidence="7 15" id="KW-1133">Transmembrane helix</keyword>
<comment type="subcellular location">
    <subcellularLocation>
        <location evidence="15">Cell membrane</location>
        <topology evidence="15">Single-pass membrane protein</topology>
    </subcellularLocation>
    <subcellularLocation>
        <location evidence="14">Endomembrane system</location>
        <topology evidence="14">Single-pass membrane protein</topology>
    </subcellularLocation>
</comment>
<dbReference type="GO" id="GO:0005886">
    <property type="term" value="C:plasma membrane"/>
    <property type="evidence" value="ECO:0007669"/>
    <property type="project" value="UniProtKB-SubCell"/>
</dbReference>
<dbReference type="HAMAP" id="MF_01398">
    <property type="entry name" value="ATP_synth_b_bprime"/>
    <property type="match status" value="1"/>
</dbReference>
<sequence length="160" mass="17357">MSIDLTFIAQIIVFILMVVVLWKLLYAPLNEAMEARTKKIESGLAAAEAGVAAQANAEALITAQLNEAKSKAHEIIAAAEKRAVEVNEEALNKSRREAEQILDNAREEVGAELERARQSLRQEIAGIAMQAAEKVVEAELDAKRHAKMIEAIIEEGLGAA</sequence>
<dbReference type="RefSeq" id="WP_009850273.1">
    <property type="nucleotide sequence ID" value="NZ_DS022294.1"/>
</dbReference>
<keyword evidence="2 15" id="KW-0813">Transport</keyword>
<comment type="function">
    <text evidence="12">Component of the F(0) channel, it forms part of the peripheral stalk, linking F(1) to F(0). The b'-subunit is a diverged and duplicated form of b found in plants and photosynthetic bacteria.</text>
</comment>
<name>Q0EZP1_9PROT</name>
<feature type="transmembrane region" description="Helical" evidence="15">
    <location>
        <begin position="6"/>
        <end position="26"/>
    </location>
</feature>
<comment type="subunit">
    <text evidence="15">F-type ATPases have 2 components, F(1) - the catalytic core - and F(0) - the membrane proton channel. F(1) has five subunits: alpha(3), beta(3), gamma(1), delta(1), epsilon(1). F(0) has three main subunits: a(1), b(2) and c(10-14). The alpha and beta chains form an alternating ring which encloses part of the gamma chain. F(1) is attached to F(0) by a central stalk formed by the gamma and epsilon chains, while a peripheral stalk is formed by the delta and b chains.</text>
</comment>
<protein>
    <recommendedName>
        <fullName evidence="15">ATP synthase subunit b</fullName>
    </recommendedName>
    <alternativeName>
        <fullName evidence="15">ATP synthase F(0) sector subunit b</fullName>
    </alternativeName>
    <alternativeName>
        <fullName evidence="15">ATPase subunit I</fullName>
    </alternativeName>
    <alternativeName>
        <fullName evidence="15">F-type ATPase subunit b</fullName>
        <shortName evidence="15">F-ATPase subunit b</shortName>
    </alternativeName>
</protein>
<evidence type="ECO:0000256" key="12">
    <source>
        <dbReference type="ARBA" id="ARBA00025614"/>
    </source>
</evidence>
<comment type="subunit">
    <text evidence="13">F-type ATPases have 2 components, F(1) - the catalytic core - and F(0) - the membrane proton channel. F(1) has five subunits: alpha(3), beta(3), gamma(1), delta(1), epsilon(1). F(0) has four main subunits: a(1), b(2) and c(10-14). The alpha and beta chains form an alternating ring which encloses part of the gamma chain. F(1) is attached to F(0) by a central stalk formed by the gamma and epsilon chains, while a peripheral stalk is formed by the delta and b chains.</text>
</comment>
<evidence type="ECO:0000256" key="9">
    <source>
        <dbReference type="ARBA" id="ARBA00023136"/>
    </source>
</evidence>
<evidence type="ECO:0000256" key="6">
    <source>
        <dbReference type="ARBA" id="ARBA00022781"/>
    </source>
</evidence>
<dbReference type="HOGENOM" id="CLU_079215_4_5_0"/>
<gene>
    <name evidence="15" type="primary">atpF</name>
    <name evidence="18" type="ORF">SPV1_13804</name>
</gene>
<reference evidence="18 19" key="1">
    <citation type="submission" date="2006-09" db="EMBL/GenBank/DDBJ databases">
        <authorList>
            <person name="Emerson D."/>
            <person name="Ferriera S."/>
            <person name="Johnson J."/>
            <person name="Kravitz S."/>
            <person name="Halpern A."/>
            <person name="Remington K."/>
            <person name="Beeson K."/>
            <person name="Tran B."/>
            <person name="Rogers Y.-H."/>
            <person name="Friedman R."/>
            <person name="Venter J.C."/>
        </authorList>
    </citation>
    <scope>NUCLEOTIDE SEQUENCE [LARGE SCALE GENOMIC DNA]</scope>
    <source>
        <strain evidence="18 19">PV-1</strain>
    </source>
</reference>
<evidence type="ECO:0000256" key="16">
    <source>
        <dbReference type="RuleBase" id="RU003848"/>
    </source>
</evidence>
<keyword evidence="19" id="KW-1185">Reference proteome</keyword>
<evidence type="ECO:0000256" key="5">
    <source>
        <dbReference type="ARBA" id="ARBA00022692"/>
    </source>
</evidence>
<dbReference type="SUPFAM" id="SSF81573">
    <property type="entry name" value="F1F0 ATP synthase subunit B, membrane domain"/>
    <property type="match status" value="1"/>
</dbReference>
<evidence type="ECO:0000256" key="14">
    <source>
        <dbReference type="ARBA" id="ARBA00037847"/>
    </source>
</evidence>
<dbReference type="InterPro" id="IPR050059">
    <property type="entry name" value="ATP_synthase_B_chain"/>
</dbReference>
<comment type="function">
    <text evidence="11 15">F(1)F(0) ATP synthase produces ATP from ADP in the presence of a proton or sodium gradient. F-type ATPases consist of two structural domains, F(1) containing the extramembraneous catalytic core and F(0) containing the membrane proton channel, linked together by a central stalk and a peripheral stalk. During catalysis, ATP synthesis in the catalytic domain of F(1) is coupled via a rotary mechanism of the central stalk subunits to proton translocation.</text>
</comment>
<dbReference type="InterPro" id="IPR028987">
    <property type="entry name" value="ATP_synth_B-like_membr_sf"/>
</dbReference>
<accession>Q0EZP1</accession>
<dbReference type="GO" id="GO:0046933">
    <property type="term" value="F:proton-transporting ATP synthase activity, rotational mechanism"/>
    <property type="evidence" value="ECO:0007669"/>
    <property type="project" value="UniProtKB-UniRule"/>
</dbReference>
<keyword evidence="5 15" id="KW-0812">Transmembrane</keyword>
<dbReference type="Gene3D" id="1.20.5.620">
    <property type="entry name" value="F1F0 ATP synthase subunit B, membrane domain"/>
    <property type="match status" value="1"/>
</dbReference>
<dbReference type="GO" id="GO:0046961">
    <property type="term" value="F:proton-transporting ATPase activity, rotational mechanism"/>
    <property type="evidence" value="ECO:0007669"/>
    <property type="project" value="TreeGrafter"/>
</dbReference>
<dbReference type="EMBL" id="AATS01000006">
    <property type="protein sequence ID" value="EAU54663.1"/>
    <property type="molecule type" value="Genomic_DNA"/>
</dbReference>
<dbReference type="Proteomes" id="UP000005297">
    <property type="component" value="Unassembled WGS sequence"/>
</dbReference>
<proteinExistence type="inferred from homology"/>
<comment type="similarity">
    <text evidence="1 15 16">Belongs to the ATPase B chain family.</text>
</comment>
<keyword evidence="3 15" id="KW-1003">Cell membrane</keyword>
<keyword evidence="8 15" id="KW-0406">Ion transport</keyword>